<keyword evidence="3" id="KW-1185">Reference proteome</keyword>
<dbReference type="EMBL" id="GL882888">
    <property type="protein sequence ID" value="EGF78698.1"/>
    <property type="molecule type" value="Genomic_DNA"/>
</dbReference>
<evidence type="ECO:0000313" key="3">
    <source>
        <dbReference type="Proteomes" id="UP000007241"/>
    </source>
</evidence>
<reference evidence="2 3" key="1">
    <citation type="submission" date="2009-12" db="EMBL/GenBank/DDBJ databases">
        <title>The draft genome of Batrachochytrium dendrobatidis.</title>
        <authorList>
            <consortium name="US DOE Joint Genome Institute (JGI-PGF)"/>
            <person name="Kuo A."/>
            <person name="Salamov A."/>
            <person name="Schmutz J."/>
            <person name="Lucas S."/>
            <person name="Pitluck S."/>
            <person name="Rosenblum E."/>
            <person name="Stajich J."/>
            <person name="Eisen M."/>
            <person name="Grigoriev I.V."/>
        </authorList>
    </citation>
    <scope>NUCLEOTIDE SEQUENCE [LARGE SCALE GENOMIC DNA]</scope>
    <source>
        <strain evidence="3">JAM81 / FGSC 10211</strain>
    </source>
</reference>
<evidence type="ECO:0000313" key="2">
    <source>
        <dbReference type="EMBL" id="EGF78698.1"/>
    </source>
</evidence>
<sequence length="300" mass="34109">MPTSDTPRIIKNKKFREEGGRRRRSSLGLRGKRISSLDSSITGLPHETIEPQQYYRLLDAEQSDPIRMRQLLVWCSQKAMQTLPNRMSSSCGSVDLIVREIQLEIIAALHSREINVSWYHRPTDGIETAQENATVKSNSGKLPHPANTEHAANIILFKKQRAAYQLEEDQWKSVIERHNKEHEILKAAEAQNVIISYDTSEIANYMPPRFESVMKNSLSTELSDFSKVITNDMLLNVHHLQDTIHRYQIASDVLGESCESTYARMLRAFELRDAQEAKNIDPVDLLKLFSTASSATVSTS</sequence>
<dbReference type="Pfam" id="PF08202">
    <property type="entry name" value="MIS13"/>
    <property type="match status" value="1"/>
</dbReference>
<dbReference type="OMA" id="VIMNHAR"/>
<name>F4P8M5_BATDJ</name>
<feature type="region of interest" description="Disordered" evidence="1">
    <location>
        <begin position="1"/>
        <end position="29"/>
    </location>
</feature>
<dbReference type="GO" id="GO:0051301">
    <property type="term" value="P:cell division"/>
    <property type="evidence" value="ECO:0007669"/>
    <property type="project" value="InterPro"/>
</dbReference>
<dbReference type="InterPro" id="IPR013218">
    <property type="entry name" value="Dsn1/Mis13"/>
</dbReference>
<organism evidence="2 3">
    <name type="scientific">Batrachochytrium dendrobatidis (strain JAM81 / FGSC 10211)</name>
    <name type="common">Frog chytrid fungus</name>
    <dbReference type="NCBI Taxonomy" id="684364"/>
    <lineage>
        <taxon>Eukaryota</taxon>
        <taxon>Fungi</taxon>
        <taxon>Fungi incertae sedis</taxon>
        <taxon>Chytridiomycota</taxon>
        <taxon>Chytridiomycota incertae sedis</taxon>
        <taxon>Chytridiomycetes</taxon>
        <taxon>Rhizophydiales</taxon>
        <taxon>Rhizophydiales incertae sedis</taxon>
        <taxon>Batrachochytrium</taxon>
    </lineage>
</organism>
<dbReference type="PANTHER" id="PTHR14778">
    <property type="entry name" value="KINETOCHORE-ASSOCIATED PROTEIN DSN1 HOMOLOG"/>
    <property type="match status" value="1"/>
</dbReference>
<protein>
    <submittedName>
        <fullName evidence="2">Uncharacterized protein</fullName>
    </submittedName>
</protein>
<dbReference type="GeneID" id="18243922"/>
<dbReference type="PANTHER" id="PTHR14778:SF2">
    <property type="entry name" value="KINETOCHORE-ASSOCIATED PROTEIN DSN1 HOMOLOG"/>
    <property type="match status" value="1"/>
</dbReference>
<accession>F4P8M5</accession>
<dbReference type="AlphaFoldDB" id="F4P8M5"/>
<dbReference type="Proteomes" id="UP000007241">
    <property type="component" value="Unassembled WGS sequence"/>
</dbReference>
<dbReference type="RefSeq" id="XP_006680946.1">
    <property type="nucleotide sequence ID" value="XM_006680883.1"/>
</dbReference>
<dbReference type="STRING" id="684364.F4P8M5"/>
<evidence type="ECO:0000256" key="1">
    <source>
        <dbReference type="SAM" id="MobiDB-lite"/>
    </source>
</evidence>
<proteinExistence type="predicted"/>
<dbReference type="GO" id="GO:0000444">
    <property type="term" value="C:MIS12/MIND type complex"/>
    <property type="evidence" value="ECO:0000318"/>
    <property type="project" value="GO_Central"/>
</dbReference>
<dbReference type="OrthoDB" id="3364649at2759"/>
<dbReference type="InParanoid" id="F4P8M5"/>
<dbReference type="GO" id="GO:0007059">
    <property type="term" value="P:chromosome segregation"/>
    <property type="evidence" value="ECO:0007669"/>
    <property type="project" value="InterPro"/>
</dbReference>
<dbReference type="HOGENOM" id="CLU_052069_1_0_1"/>
<gene>
    <name evidence="2" type="ORF">BATDEDRAFT_90565</name>
</gene>